<accession>W8KQM8</accession>
<dbReference type="SUPFAM" id="SSF49777">
    <property type="entry name" value="PEBP-like"/>
    <property type="match status" value="1"/>
</dbReference>
<reference evidence="2" key="2">
    <citation type="submission" date="2014-02" db="EMBL/GenBank/DDBJ databases">
        <title>Draft Genome Sequence of extremely halophilic bacteria Halorhodospira halochloris.</title>
        <authorList>
            <person name="Singh K.S."/>
        </authorList>
    </citation>
    <scope>NUCLEOTIDE SEQUENCE [LARGE SCALE GENOMIC DNA]</scope>
    <source>
        <strain evidence="2">A</strain>
    </source>
</reference>
<proteinExistence type="predicted"/>
<dbReference type="Proteomes" id="UP000019442">
    <property type="component" value="Chromosome"/>
</dbReference>
<dbReference type="OrthoDB" id="9797506at2"/>
<dbReference type="Gene3D" id="3.90.280.10">
    <property type="entry name" value="PEBP-like"/>
    <property type="match status" value="1"/>
</dbReference>
<reference evidence="1 2" key="1">
    <citation type="journal article" date="2014" name="J Genomics">
        <title>Draft Genome Sequence of the Extremely Halophilic Phototrophic Purple Sulfur Bacterium Halorhodospira halochloris.</title>
        <authorList>
            <person name="Singh K.S."/>
            <person name="Kirksey J."/>
            <person name="Hoff W.D."/>
            <person name="Deole R."/>
        </authorList>
    </citation>
    <scope>NUCLEOTIDE SEQUENCE [LARGE SCALE GENOMIC DNA]</scope>
    <source>
        <strain evidence="1 2">A</strain>
    </source>
</reference>
<dbReference type="InterPro" id="IPR005247">
    <property type="entry name" value="YbhB_YbcL/LppC-like"/>
</dbReference>
<dbReference type="InterPro" id="IPR008914">
    <property type="entry name" value="PEBP"/>
</dbReference>
<organism evidence="1 2">
    <name type="scientific">Ectothiorhodospira haloalkaliphila</name>
    <dbReference type="NCBI Taxonomy" id="421628"/>
    <lineage>
        <taxon>Bacteria</taxon>
        <taxon>Pseudomonadati</taxon>
        <taxon>Pseudomonadota</taxon>
        <taxon>Gammaproteobacteria</taxon>
        <taxon>Chromatiales</taxon>
        <taxon>Ectothiorhodospiraceae</taxon>
        <taxon>Ectothiorhodospira</taxon>
    </lineage>
</organism>
<evidence type="ECO:0000313" key="1">
    <source>
        <dbReference type="EMBL" id="AHK79317.1"/>
    </source>
</evidence>
<evidence type="ECO:0000313" key="2">
    <source>
        <dbReference type="Proteomes" id="UP000019442"/>
    </source>
</evidence>
<dbReference type="InterPro" id="IPR036610">
    <property type="entry name" value="PEBP-like_sf"/>
</dbReference>
<keyword evidence="2" id="KW-1185">Reference proteome</keyword>
<dbReference type="KEGG" id="hhc:M911_09360"/>
<protein>
    <submittedName>
        <fullName evidence="1">PEBP family protein</fullName>
    </submittedName>
</protein>
<dbReference type="AlphaFoldDB" id="W8KQM8"/>
<name>W8KQM8_9GAMM</name>
<gene>
    <name evidence="1" type="ORF">M911_09360</name>
</gene>
<dbReference type="PANTHER" id="PTHR30289:SF1">
    <property type="entry name" value="PEBP (PHOSPHATIDYLETHANOLAMINE-BINDING PROTEIN) FAMILY PROTEIN"/>
    <property type="match status" value="1"/>
</dbReference>
<dbReference type="RefSeq" id="WP_025281771.1">
    <property type="nucleotide sequence ID" value="NZ_CP007268.1"/>
</dbReference>
<dbReference type="EMBL" id="CP007268">
    <property type="protein sequence ID" value="AHK79317.1"/>
    <property type="molecule type" value="Genomic_DNA"/>
</dbReference>
<dbReference type="Pfam" id="PF01161">
    <property type="entry name" value="PBP"/>
    <property type="match status" value="1"/>
</dbReference>
<dbReference type="PATRIC" id="fig|1354791.3.peg.2321"/>
<dbReference type="HOGENOM" id="CLU_083918_3_0_6"/>
<dbReference type="PANTHER" id="PTHR30289">
    <property type="entry name" value="UNCHARACTERIZED PROTEIN YBCL-RELATED"/>
    <property type="match status" value="1"/>
</dbReference>
<dbReference type="CDD" id="cd00865">
    <property type="entry name" value="PEBP_bact_arch"/>
    <property type="match status" value="1"/>
</dbReference>
<dbReference type="NCBIfam" id="TIGR00481">
    <property type="entry name" value="YbhB/YbcL family Raf kinase inhibitor-like protein"/>
    <property type="match status" value="1"/>
</dbReference>
<sequence>MPVDVSARHANELPPLEIHDVPGDAHSLALLLEDLDSPLGEVTHWLVWNLPPTTQRVDSLNLPSQARTGMDAFGKVGYLGPVPPEGCHHYRFRLLALDAELDLQAGATRSQFEHAASGHVLAEARLTGALCMPTPDHGS</sequence>